<dbReference type="Pfam" id="PF12013">
    <property type="entry name" value="OrsD"/>
    <property type="match status" value="1"/>
</dbReference>
<reference evidence="2" key="1">
    <citation type="journal article" date="2020" name="New Phytol.">
        <title>Comparative genomics reveals dynamic genome evolution in host specialist ectomycorrhizal fungi.</title>
        <authorList>
            <person name="Lofgren L.A."/>
            <person name="Nguyen N.H."/>
            <person name="Vilgalys R."/>
            <person name="Ruytinx J."/>
            <person name="Liao H.L."/>
            <person name="Branco S."/>
            <person name="Kuo A."/>
            <person name="LaButti K."/>
            <person name="Lipzen A."/>
            <person name="Andreopoulos W."/>
            <person name="Pangilinan J."/>
            <person name="Riley R."/>
            <person name="Hundley H."/>
            <person name="Na H."/>
            <person name="Barry K."/>
            <person name="Grigoriev I.V."/>
            <person name="Stajich J.E."/>
            <person name="Kennedy P.G."/>
        </authorList>
    </citation>
    <scope>NUCLEOTIDE SEQUENCE</scope>
    <source>
        <strain evidence="2">MN1</strain>
    </source>
</reference>
<name>A0A9P7J2Z1_9AGAM</name>
<dbReference type="EMBL" id="JABBWG010000106">
    <property type="protein sequence ID" value="KAG1800723.1"/>
    <property type="molecule type" value="Genomic_DNA"/>
</dbReference>
<gene>
    <name evidence="2" type="ORF">BJ212DRAFT_1305197</name>
</gene>
<protein>
    <submittedName>
        <fullName evidence="2">Uncharacterized protein</fullName>
    </submittedName>
</protein>
<dbReference type="OrthoDB" id="2686241at2759"/>
<dbReference type="Proteomes" id="UP000807769">
    <property type="component" value="Unassembled WGS sequence"/>
</dbReference>
<organism evidence="2 3">
    <name type="scientific">Suillus subaureus</name>
    <dbReference type="NCBI Taxonomy" id="48587"/>
    <lineage>
        <taxon>Eukaryota</taxon>
        <taxon>Fungi</taxon>
        <taxon>Dikarya</taxon>
        <taxon>Basidiomycota</taxon>
        <taxon>Agaricomycotina</taxon>
        <taxon>Agaricomycetes</taxon>
        <taxon>Agaricomycetidae</taxon>
        <taxon>Boletales</taxon>
        <taxon>Suillineae</taxon>
        <taxon>Suillaceae</taxon>
        <taxon>Suillus</taxon>
    </lineage>
</organism>
<accession>A0A9P7J2Z1</accession>
<comment type="caution">
    <text evidence="2">The sequence shown here is derived from an EMBL/GenBank/DDBJ whole genome shotgun (WGS) entry which is preliminary data.</text>
</comment>
<dbReference type="AlphaFoldDB" id="A0A9P7J2Z1"/>
<feature type="compositionally biased region" description="Basic and acidic residues" evidence="1">
    <location>
        <begin position="8"/>
        <end position="19"/>
    </location>
</feature>
<feature type="compositionally biased region" description="Polar residues" evidence="1">
    <location>
        <begin position="100"/>
        <end position="110"/>
    </location>
</feature>
<keyword evidence="3" id="KW-1185">Reference proteome</keyword>
<proteinExistence type="predicted"/>
<dbReference type="InterPro" id="IPR022698">
    <property type="entry name" value="OrsD"/>
</dbReference>
<evidence type="ECO:0000313" key="3">
    <source>
        <dbReference type="Proteomes" id="UP000807769"/>
    </source>
</evidence>
<feature type="region of interest" description="Disordered" evidence="1">
    <location>
        <begin position="1"/>
        <end position="46"/>
    </location>
</feature>
<dbReference type="RefSeq" id="XP_041185964.1">
    <property type="nucleotide sequence ID" value="XM_041333727.1"/>
</dbReference>
<sequence length="742" mass="83217">MTMHHKRHIDDASHGHSAPDEGGSSSPTAKWKKKRCRQQHVSDASGLSDISTNLHQASCPIIHWSDFPHLAEFQGSKEPTIQSPPPTQKCKKKKKKKMLTFQTPEASQDAMQGHHTPNPEPAPSPEDLSVLNSISVIIDATYKIAICIDCAITIPTKHVHSHAVSHHGFKPPLQADVTRILESFGCVDQFTPPSTTMVPIVGLKVLHGQLCLMQDCGYLSAMPRTMQEHFKLTHKAQPWCPNSAEHNIQRVYEFCGNQTLILVDLNLITAPQQHAFTDYLDKMKKKVPNINHDVYHVDSNTHKHRTFLAKMGWNKAIKGLHVTNLPQAVSSPTEHEQHLQILHTTVHNWLSVICAMLPNLDLIFLHLINTSKGFYDWFLQDILTEGKQYPFTTFCKEMHFLSAIAHSKTRLPNLLWNDTHTVLQVDGSLLIVSTIRDMVKSLLAHTNQLIVLLSEGINLANYDQCLKKHLNARISQIGLRTPSRNKMMATPLYKIQTTHSKPSGCPPQGTMYGRAPVLSLNKSWAPAINSRAPRLGPEVFMHFGKALCSEDFSSILQYQTMQHLHIPMGLRMWRQVIKALLHHIVNIDIDDEDEMFGHTTSTGRSCYGPTWNDLPSLHKDMIADLFKAVGPHPEISYTKIHEAVSTALGKLQLASSQQTTIIQETASSHAQVLEMLQVTHDKIDRTHQVILQGQHSQPSSLIQAMEPLDIGFSCIQGLHLFLQDSSTTFKSIQQVLAIEVIS</sequence>
<evidence type="ECO:0000313" key="2">
    <source>
        <dbReference type="EMBL" id="KAG1800723.1"/>
    </source>
</evidence>
<dbReference type="GeneID" id="64627744"/>
<feature type="region of interest" description="Disordered" evidence="1">
    <location>
        <begin position="76"/>
        <end position="126"/>
    </location>
</feature>
<evidence type="ECO:0000256" key="1">
    <source>
        <dbReference type="SAM" id="MobiDB-lite"/>
    </source>
</evidence>
<feature type="compositionally biased region" description="Basic residues" evidence="1">
    <location>
        <begin position="89"/>
        <end position="98"/>
    </location>
</feature>